<reference evidence="1 2" key="1">
    <citation type="submission" date="2018-04" db="EMBL/GenBank/DDBJ databases">
        <title>Adhaeribacter sp. HMF7616 genome sequencing and assembly.</title>
        <authorList>
            <person name="Kang H."/>
            <person name="Kang J."/>
            <person name="Cha I."/>
            <person name="Kim H."/>
            <person name="Joh K."/>
        </authorList>
    </citation>
    <scope>NUCLEOTIDE SEQUENCE [LARGE SCALE GENOMIC DNA]</scope>
    <source>
        <strain evidence="1 2">HMF7616</strain>
    </source>
</reference>
<gene>
    <name evidence="1" type="ORF">AHMF7616_00628</name>
</gene>
<keyword evidence="2" id="KW-1185">Reference proteome</keyword>
<dbReference type="Proteomes" id="UP000253919">
    <property type="component" value="Unassembled WGS sequence"/>
</dbReference>
<dbReference type="RefSeq" id="WP_115371540.1">
    <property type="nucleotide sequence ID" value="NZ_QASA01000001.1"/>
</dbReference>
<dbReference type="EMBL" id="QASA01000001">
    <property type="protein sequence ID" value="RDC62037.1"/>
    <property type="molecule type" value="Genomic_DNA"/>
</dbReference>
<dbReference type="OrthoDB" id="1523307at2"/>
<name>A0A369QFJ7_9BACT</name>
<dbReference type="AlphaFoldDB" id="A0A369QFJ7"/>
<comment type="caution">
    <text evidence="1">The sequence shown here is derived from an EMBL/GenBank/DDBJ whole genome shotgun (WGS) entry which is preliminary data.</text>
</comment>
<sequence length="244" mass="28988">MKKLPVNWLSDGLIDFEYKKYLLLDYLQGVKTEFGAQRLYPIFSDLIMHYQNLLQIKEHKKLVYEQFPERISRADFEKLELVYQKIVEDDATMKELEEIIQFAAPLFSQAVDTGKEIYNTVERHLEITPVGITPIYFNEGYLFLEEYWNQETKIYFYKITIFKNTYEQYRGIHTQHLDTVRRGMALTHENLKLQLARENRDFPNPATFAVVARARFPFEHSILPIAKRSLVKYLSALGNYPVRE</sequence>
<organism evidence="1 2">
    <name type="scientific">Adhaeribacter pallidiroseus</name>
    <dbReference type="NCBI Taxonomy" id="2072847"/>
    <lineage>
        <taxon>Bacteria</taxon>
        <taxon>Pseudomonadati</taxon>
        <taxon>Bacteroidota</taxon>
        <taxon>Cytophagia</taxon>
        <taxon>Cytophagales</taxon>
        <taxon>Hymenobacteraceae</taxon>
        <taxon>Adhaeribacter</taxon>
    </lineage>
</organism>
<protein>
    <submittedName>
        <fullName evidence="1">Uncharacterized protein</fullName>
    </submittedName>
</protein>
<proteinExistence type="predicted"/>
<evidence type="ECO:0000313" key="2">
    <source>
        <dbReference type="Proteomes" id="UP000253919"/>
    </source>
</evidence>
<accession>A0A369QFJ7</accession>
<evidence type="ECO:0000313" key="1">
    <source>
        <dbReference type="EMBL" id="RDC62037.1"/>
    </source>
</evidence>